<gene>
    <name evidence="2" type="ORF">IMC76_00260</name>
</gene>
<evidence type="ECO:0000313" key="3">
    <source>
        <dbReference type="Proteomes" id="UP000594749"/>
    </source>
</evidence>
<dbReference type="CDD" id="cd00371">
    <property type="entry name" value="HMA"/>
    <property type="match status" value="1"/>
</dbReference>
<feature type="domain" description="HMA" evidence="1">
    <location>
        <begin position="18"/>
        <end position="83"/>
    </location>
</feature>
<sequence length="86" mass="9650">MKKLLLLTIGLSFLLADQIYELNVENMSCGGCAKNIQKLSNTVATVVDMSFDIDTKDLNLTIKDEDDIQKVLELIKEKGYKAKLKN</sequence>
<keyword evidence="3" id="KW-1185">Reference proteome</keyword>
<dbReference type="OrthoDB" id="9801832at2"/>
<organism evidence="2 3">
    <name type="scientific">Campylobacter corcagiensis</name>
    <dbReference type="NCBI Taxonomy" id="1448857"/>
    <lineage>
        <taxon>Bacteria</taxon>
        <taxon>Pseudomonadati</taxon>
        <taxon>Campylobacterota</taxon>
        <taxon>Epsilonproteobacteria</taxon>
        <taxon>Campylobacterales</taxon>
        <taxon>Campylobacteraceae</taxon>
        <taxon>Campylobacter</taxon>
    </lineage>
</organism>
<dbReference type="SUPFAM" id="SSF55008">
    <property type="entry name" value="HMA, heavy metal-associated domain"/>
    <property type="match status" value="1"/>
</dbReference>
<reference evidence="2 3" key="1">
    <citation type="submission" date="2020-10" db="EMBL/GenBank/DDBJ databases">
        <title>Campylobacter and Helicobacter PacBio genomes.</title>
        <authorList>
            <person name="Lane C."/>
        </authorList>
    </citation>
    <scope>NUCLEOTIDE SEQUENCE [LARGE SCALE GENOMIC DNA]</scope>
    <source>
        <strain evidence="2 3">2016D-0077</strain>
    </source>
</reference>
<dbReference type="GO" id="GO:0046872">
    <property type="term" value="F:metal ion binding"/>
    <property type="evidence" value="ECO:0007669"/>
    <property type="project" value="InterPro"/>
</dbReference>
<protein>
    <submittedName>
        <fullName evidence="2">Heavy-metal-associated domain-containing protein</fullName>
    </submittedName>
</protein>
<dbReference type="RefSeq" id="WP_025803863.1">
    <property type="nucleotide sequence ID" value="NZ_CP053842.1"/>
</dbReference>
<evidence type="ECO:0000313" key="2">
    <source>
        <dbReference type="EMBL" id="QOQ87297.1"/>
    </source>
</evidence>
<dbReference type="InterPro" id="IPR036163">
    <property type="entry name" value="HMA_dom_sf"/>
</dbReference>
<dbReference type="AlphaFoldDB" id="A0A7M1LFD5"/>
<dbReference type="Pfam" id="PF00403">
    <property type="entry name" value="HMA"/>
    <property type="match status" value="1"/>
</dbReference>
<proteinExistence type="predicted"/>
<dbReference type="EMBL" id="CP063078">
    <property type="protein sequence ID" value="QOQ87297.1"/>
    <property type="molecule type" value="Genomic_DNA"/>
</dbReference>
<dbReference type="PROSITE" id="PS50846">
    <property type="entry name" value="HMA_2"/>
    <property type="match status" value="1"/>
</dbReference>
<name>A0A7M1LFD5_9BACT</name>
<dbReference type="InterPro" id="IPR006121">
    <property type="entry name" value="HMA_dom"/>
</dbReference>
<dbReference type="Proteomes" id="UP000594749">
    <property type="component" value="Chromosome"/>
</dbReference>
<accession>A0A7M1LFD5</accession>
<evidence type="ECO:0000259" key="1">
    <source>
        <dbReference type="PROSITE" id="PS50846"/>
    </source>
</evidence>
<dbReference type="Gene3D" id="3.30.70.100">
    <property type="match status" value="1"/>
</dbReference>